<protein>
    <recommendedName>
        <fullName evidence="3">NmrA-like domain-containing protein</fullName>
    </recommendedName>
</protein>
<sequence>MTTTKNILIFGATGLIGEHITQAILDQKSHFDRIGIYTSDNTLWTKHEDIGRLKSQGVEIFSGNVTSRDAVNEAYTGFDTIVSCVGRSVIQHQIQLIELAEKHPDVKKFFPSEYGTDIEYGPSSANEMPHQQKLKVRAALKKTKDLEYTYVVTGPYADADSGLFLSARSEEDEQSGTFDVQRKRAVLLGDGEGKISLTTMYDVGRLTVAALLHSEAAKGRALKVNSFTATPKEIAAEFERQSGGHQWKVSITSLDKLKQLESRAYQQGSPQAGVLTLRRIWTEGGTLYERRDNHLIGMEDGMETLEDAVKRAIEVQMA</sequence>
<evidence type="ECO:0000259" key="3">
    <source>
        <dbReference type="Pfam" id="PF05368"/>
    </source>
</evidence>
<dbReference type="Gene3D" id="3.40.50.720">
    <property type="entry name" value="NAD(P)-binding Rossmann-like Domain"/>
    <property type="match status" value="1"/>
</dbReference>
<keyword evidence="1" id="KW-0521">NADP</keyword>
<accession>A0AAE0WIJ9</accession>
<name>A0AAE0WIJ9_9PEZI</name>
<evidence type="ECO:0000313" key="5">
    <source>
        <dbReference type="Proteomes" id="UP001274830"/>
    </source>
</evidence>
<comment type="caution">
    <text evidence="4">The sequence shown here is derived from an EMBL/GenBank/DDBJ whole genome shotgun (WGS) entry which is preliminary data.</text>
</comment>
<gene>
    <name evidence="4" type="ORF">LTR78_009208</name>
</gene>
<evidence type="ECO:0000313" key="4">
    <source>
        <dbReference type="EMBL" id="KAK3670930.1"/>
    </source>
</evidence>
<dbReference type="InterPro" id="IPR036291">
    <property type="entry name" value="NAD(P)-bd_dom_sf"/>
</dbReference>
<reference evidence="4" key="1">
    <citation type="submission" date="2023-07" db="EMBL/GenBank/DDBJ databases">
        <title>Black Yeasts Isolated from many extreme environments.</title>
        <authorList>
            <person name="Coleine C."/>
            <person name="Stajich J.E."/>
            <person name="Selbmann L."/>
        </authorList>
    </citation>
    <scope>NUCLEOTIDE SEQUENCE</scope>
    <source>
        <strain evidence="4">CCFEE 5485</strain>
    </source>
</reference>
<dbReference type="InterPro" id="IPR008030">
    <property type="entry name" value="NmrA-like"/>
</dbReference>
<dbReference type="Proteomes" id="UP001274830">
    <property type="component" value="Unassembled WGS sequence"/>
</dbReference>
<dbReference type="Gene3D" id="3.90.25.10">
    <property type="entry name" value="UDP-galactose 4-epimerase, domain 1"/>
    <property type="match status" value="1"/>
</dbReference>
<dbReference type="PANTHER" id="PTHR47706">
    <property type="entry name" value="NMRA-LIKE FAMILY PROTEIN"/>
    <property type="match status" value="1"/>
</dbReference>
<evidence type="ECO:0000256" key="1">
    <source>
        <dbReference type="ARBA" id="ARBA00022857"/>
    </source>
</evidence>
<dbReference type="Pfam" id="PF05368">
    <property type="entry name" value="NmrA"/>
    <property type="match status" value="1"/>
</dbReference>
<dbReference type="GO" id="GO:0016491">
    <property type="term" value="F:oxidoreductase activity"/>
    <property type="evidence" value="ECO:0007669"/>
    <property type="project" value="UniProtKB-KW"/>
</dbReference>
<keyword evidence="5" id="KW-1185">Reference proteome</keyword>
<feature type="domain" description="NmrA-like" evidence="3">
    <location>
        <begin position="4"/>
        <end position="260"/>
    </location>
</feature>
<dbReference type="EMBL" id="JAUTXT010000049">
    <property type="protein sequence ID" value="KAK3670930.1"/>
    <property type="molecule type" value="Genomic_DNA"/>
</dbReference>
<proteinExistence type="predicted"/>
<dbReference type="SUPFAM" id="SSF51735">
    <property type="entry name" value="NAD(P)-binding Rossmann-fold domains"/>
    <property type="match status" value="1"/>
</dbReference>
<keyword evidence="2" id="KW-0560">Oxidoreductase</keyword>
<dbReference type="InterPro" id="IPR051609">
    <property type="entry name" value="NmrA/Isoflavone_reductase-like"/>
</dbReference>
<organism evidence="4 5">
    <name type="scientific">Recurvomyces mirabilis</name>
    <dbReference type="NCBI Taxonomy" id="574656"/>
    <lineage>
        <taxon>Eukaryota</taxon>
        <taxon>Fungi</taxon>
        <taxon>Dikarya</taxon>
        <taxon>Ascomycota</taxon>
        <taxon>Pezizomycotina</taxon>
        <taxon>Dothideomycetes</taxon>
        <taxon>Dothideomycetidae</taxon>
        <taxon>Mycosphaerellales</taxon>
        <taxon>Teratosphaeriaceae</taxon>
        <taxon>Recurvomyces</taxon>
    </lineage>
</organism>
<dbReference type="PANTHER" id="PTHR47706:SF11">
    <property type="entry name" value="ISOFLAVONE REDUCTASE FAMILY PROTEIN (AFU_ORTHOLOGUE AFUA_1G12510)"/>
    <property type="match status" value="1"/>
</dbReference>
<dbReference type="AlphaFoldDB" id="A0AAE0WIJ9"/>
<evidence type="ECO:0000256" key="2">
    <source>
        <dbReference type="ARBA" id="ARBA00023002"/>
    </source>
</evidence>